<dbReference type="eggNOG" id="arCOG00568">
    <property type="taxonomic scope" value="Archaea"/>
</dbReference>
<feature type="transmembrane region" description="Helical" evidence="2">
    <location>
        <begin position="96"/>
        <end position="121"/>
    </location>
</feature>
<proteinExistence type="predicted"/>
<organism evidence="3 5">
    <name type="scientific">Halalkalicoccus jeotgali (strain DSM 18796 / CECT 7217 / JCM 14584 / KCTC 4019 / B3)</name>
    <dbReference type="NCBI Taxonomy" id="795797"/>
    <lineage>
        <taxon>Archaea</taxon>
        <taxon>Methanobacteriati</taxon>
        <taxon>Methanobacteriota</taxon>
        <taxon>Stenosarchaea group</taxon>
        <taxon>Halobacteria</taxon>
        <taxon>Halobacteriales</taxon>
        <taxon>Halococcaceae</taxon>
        <taxon>Halalkalicoccus</taxon>
    </lineage>
</organism>
<evidence type="ECO:0000313" key="3">
    <source>
        <dbReference type="EMBL" id="ADJ14080.1"/>
    </source>
</evidence>
<dbReference type="InterPro" id="IPR018701">
    <property type="entry name" value="DUF2206_membrane"/>
</dbReference>
<feature type="transmembrane region" description="Helical" evidence="2">
    <location>
        <begin position="292"/>
        <end position="311"/>
    </location>
</feature>
<keyword evidence="6" id="KW-1185">Reference proteome</keyword>
<dbReference type="AlphaFoldDB" id="D8J7W7"/>
<dbReference type="Pfam" id="PF09971">
    <property type="entry name" value="DUF2206"/>
    <property type="match status" value="1"/>
</dbReference>
<keyword evidence="2" id="KW-1133">Transmembrane helix</keyword>
<evidence type="ECO:0000256" key="1">
    <source>
        <dbReference type="SAM" id="MobiDB-lite"/>
    </source>
</evidence>
<feature type="transmembrane region" description="Helical" evidence="2">
    <location>
        <begin position="63"/>
        <end position="84"/>
    </location>
</feature>
<feature type="transmembrane region" description="Helical" evidence="2">
    <location>
        <begin position="37"/>
        <end position="57"/>
    </location>
</feature>
<dbReference type="GeneID" id="9418487"/>
<gene>
    <name evidence="3" type="ordered locus">HacjB3_03445</name>
    <name evidence="4" type="ORF">C497_15862</name>
</gene>
<feature type="transmembrane region" description="Helical" evidence="2">
    <location>
        <begin position="482"/>
        <end position="504"/>
    </location>
</feature>
<feature type="transmembrane region" description="Helical" evidence="2">
    <location>
        <begin position="127"/>
        <end position="149"/>
    </location>
</feature>
<dbReference type="KEGG" id="hje:HacjB3_03445"/>
<reference evidence="3 5" key="1">
    <citation type="journal article" date="2010" name="J. Bacteriol.">
        <title>Complete genome sequence of Halalkalicoccus jeotgali B3(T), an extremely halophilic archaeon.</title>
        <authorList>
            <person name="Roh S.W."/>
            <person name="Nam Y.D."/>
            <person name="Nam S.H."/>
            <person name="Choi S.H."/>
            <person name="Park H.S."/>
            <person name="Bae J.W."/>
        </authorList>
    </citation>
    <scope>NUCLEOTIDE SEQUENCE [LARGE SCALE GENOMIC DNA]</scope>
    <source>
        <strain evidence="3">B3</strain>
        <strain evidence="5">DSM 18796 / CECT 7217 / JCM 14584 / KCTC 4019 / B3</strain>
    </source>
</reference>
<evidence type="ECO:0000256" key="2">
    <source>
        <dbReference type="SAM" id="Phobius"/>
    </source>
</evidence>
<evidence type="ECO:0000313" key="4">
    <source>
        <dbReference type="EMBL" id="ELY33876.1"/>
    </source>
</evidence>
<dbReference type="EMBL" id="AOHV01000042">
    <property type="protein sequence ID" value="ELY33876.1"/>
    <property type="molecule type" value="Genomic_DNA"/>
</dbReference>
<feature type="transmembrane region" description="Helical" evidence="2">
    <location>
        <begin position="161"/>
        <end position="182"/>
    </location>
</feature>
<feature type="transmembrane region" description="Helical" evidence="2">
    <location>
        <begin position="345"/>
        <end position="364"/>
    </location>
</feature>
<dbReference type="PATRIC" id="fig|795797.18.peg.690"/>
<feature type="transmembrane region" description="Helical" evidence="2">
    <location>
        <begin position="194"/>
        <end position="213"/>
    </location>
</feature>
<feature type="region of interest" description="Disordered" evidence="1">
    <location>
        <begin position="1"/>
        <end position="22"/>
    </location>
</feature>
<feature type="transmembrane region" description="Helical" evidence="2">
    <location>
        <begin position="547"/>
        <end position="569"/>
    </location>
</feature>
<dbReference type="HOGENOM" id="CLU_374141_0_0_2"/>
<dbReference type="Proteomes" id="UP000000390">
    <property type="component" value="Chromosome"/>
</dbReference>
<sequence>MTPGEGSVRRSRSGAKTGTPANGEQSFREIRLQGRSIAVLIGCLLVAFWTTVGVPVAGVGVSLLRAVFGILFLTVVPGTMLFVLIDNRIDRFGELLVYAVGSSLVFLAATSVLTSVLYSLVGIDAPLSVLPFALTVSAVTMGAMGVAYWRDRRLVVRVPSFSSRDAAIGAVLVCLPLFSALAAGRMNAIGSNRLMYAFLLAVAVVVLVSIKVVPSRLYPLAVFTVAVGIVLHRNLITGAVVGSDIQVNYFFVELLLEAGAWEPAMGDVYSSIPVVGAVPAVYSVVTGIDPAMVFKLLYSLLFALVPVVLYYTFEDVFGKDAAFVGAYFFVFYFRSFNGTPGKTRIAQLFMILVILTMVTDRERLPGKEWIGALFGAGMILSHYTTTYIFVISLGVAYGLGWIYRAYSGEDAGLRIAGVYAVAFGGAAVGWYAITTPGMLQNVAGVLADIPTQIYAVLSGESIHRSGASAVQEESGIAYTSTLLLHMALMGLAGIGVLSQILVRLFSPEESRPTEPIRLAILAVPMLMFLGASYFVSGNLGADRMYQIVLTLLAGFMPVGYLALVGLLSGIRDIDTGIWRPVLVALAVLLLLNTGVAYNAIGEPVTSDIGLDADTHSLAYTDAEIDGGEWIDDTSTGSPVIYTDSYTGEMFRAIVPETYSDASVRQIKVDWLPGIEFSEGYVYVRDRAVVDGTAYDGETPQYYLTEAERDAIERSTNKVYTSGEADVFRYEGTESQQFGRNES</sequence>
<feature type="transmembrane region" description="Helical" evidence="2">
    <location>
        <begin position="581"/>
        <end position="600"/>
    </location>
</feature>
<feature type="transmembrane region" description="Helical" evidence="2">
    <location>
        <begin position="415"/>
        <end position="433"/>
    </location>
</feature>
<dbReference type="EMBL" id="CP002062">
    <property type="protein sequence ID" value="ADJ14080.1"/>
    <property type="molecule type" value="Genomic_DNA"/>
</dbReference>
<name>D8J7W7_HALJB</name>
<keyword evidence="2" id="KW-0472">Membrane</keyword>
<dbReference type="STRING" id="795797.HacjB3_03445"/>
<feature type="transmembrane region" description="Helical" evidence="2">
    <location>
        <begin position="516"/>
        <end position="535"/>
    </location>
</feature>
<feature type="transmembrane region" description="Helical" evidence="2">
    <location>
        <begin position="268"/>
        <end position="285"/>
    </location>
</feature>
<reference evidence="4 6" key="2">
    <citation type="journal article" date="2014" name="PLoS Genet.">
        <title>Phylogenetically driven sequencing of extremely halophilic archaea reveals strategies for static and dynamic osmo-response.</title>
        <authorList>
            <person name="Becker E.A."/>
            <person name="Seitzer P.M."/>
            <person name="Tritt A."/>
            <person name="Larsen D."/>
            <person name="Krusor M."/>
            <person name="Yao A.I."/>
            <person name="Wu D."/>
            <person name="Madern D."/>
            <person name="Eisen J.A."/>
            <person name="Darling A.E."/>
            <person name="Facciotti M.T."/>
        </authorList>
    </citation>
    <scope>NUCLEOTIDE SEQUENCE [LARGE SCALE GENOMIC DNA]</scope>
    <source>
        <strain evidence="4">B3</strain>
        <strain evidence="6">DSM 18796 / CECT 7217 / JCM 14584 / KCTC 4019 / B3</strain>
    </source>
</reference>
<feature type="transmembrane region" description="Helical" evidence="2">
    <location>
        <begin position="220"/>
        <end position="241"/>
    </location>
</feature>
<evidence type="ECO:0000313" key="6">
    <source>
        <dbReference type="Proteomes" id="UP000011645"/>
    </source>
</evidence>
<feature type="transmembrane region" description="Helical" evidence="2">
    <location>
        <begin position="317"/>
        <end position="333"/>
    </location>
</feature>
<accession>D8J7W7</accession>
<evidence type="ECO:0000313" key="5">
    <source>
        <dbReference type="Proteomes" id="UP000000390"/>
    </source>
</evidence>
<dbReference type="Proteomes" id="UP000011645">
    <property type="component" value="Unassembled WGS sequence"/>
</dbReference>
<protein>
    <submittedName>
        <fullName evidence="3">Transmembrane protein</fullName>
    </submittedName>
</protein>
<dbReference type="OrthoDB" id="292292at2157"/>
<dbReference type="RefSeq" id="WP_008417989.1">
    <property type="nucleotide sequence ID" value="NC_014297.1"/>
</dbReference>
<keyword evidence="2 3" id="KW-0812">Transmembrane</keyword>